<name>A0A4R6I3T4_9GAMM</name>
<evidence type="ECO:0000259" key="9">
    <source>
        <dbReference type="PROSITE" id="PS51278"/>
    </source>
</evidence>
<evidence type="ECO:0000313" key="11">
    <source>
        <dbReference type="Proteomes" id="UP000295150"/>
    </source>
</evidence>
<comment type="similarity">
    <text evidence="2">Belongs to the asparagine synthetase family.</text>
</comment>
<dbReference type="SUPFAM" id="SSF56235">
    <property type="entry name" value="N-terminal nucleophile aminohydrolases (Ntn hydrolases)"/>
    <property type="match status" value="1"/>
</dbReference>
<dbReference type="AlphaFoldDB" id="A0A4R6I3T4"/>
<keyword evidence="4 8" id="KW-0547">Nucleotide-binding</keyword>
<dbReference type="Proteomes" id="UP000295150">
    <property type="component" value="Unassembled WGS sequence"/>
</dbReference>
<evidence type="ECO:0000256" key="1">
    <source>
        <dbReference type="ARBA" id="ARBA00005187"/>
    </source>
</evidence>
<dbReference type="SUPFAM" id="SSF52402">
    <property type="entry name" value="Adenine nucleotide alpha hydrolases-like"/>
    <property type="match status" value="1"/>
</dbReference>
<dbReference type="CDD" id="cd00712">
    <property type="entry name" value="AsnB"/>
    <property type="match status" value="1"/>
</dbReference>
<keyword evidence="6" id="KW-0315">Glutamine amidotransferase</keyword>
<evidence type="ECO:0000256" key="4">
    <source>
        <dbReference type="ARBA" id="ARBA00022741"/>
    </source>
</evidence>
<dbReference type="InterPro" id="IPR001962">
    <property type="entry name" value="Asn_synthase"/>
</dbReference>
<evidence type="ECO:0000256" key="7">
    <source>
        <dbReference type="ARBA" id="ARBA00048741"/>
    </source>
</evidence>
<evidence type="ECO:0000256" key="2">
    <source>
        <dbReference type="ARBA" id="ARBA00005752"/>
    </source>
</evidence>
<dbReference type="InterPro" id="IPR006426">
    <property type="entry name" value="Asn_synth_AEB"/>
</dbReference>
<evidence type="ECO:0000256" key="6">
    <source>
        <dbReference type="ARBA" id="ARBA00022962"/>
    </source>
</evidence>
<proteinExistence type="inferred from homology"/>
<sequence length="640" mass="72619">MSAIFGFVSFSNAMLPRASFDAAFATLDSWGKDGRGVLQMKNAMLGHQKLALREVHSDLTSENKPDDVQPYAKGELCIVADALIDNREDLCRRLDISNTEGSRVSDSQLILAAFLWWGEECPGYLLGDFAFAIWNSRDGTLFAARDVAGARPFFYAEHNTHILFSTTVEAIVTTPGIDFDVDEFRVAFFLAQPLRANENPFIKGVKFLPPGHWLSASRNGTKVNRYWFPEAIEQAAPASLEEYAERLRELLEQAVADRLSLNHPVGSHISGGLDSTGITVLAHRALRQHGGKLDRAYTWAPPINDEFPLHPQGFDERTEIDALAKREGFDVTFGSATAINYLQFFKRNLALENSADLFEELPLMQEAMSRGTRVMLSGWGADECVTFGLRSYPSWLLSHRRFKDLFNMARAMGGGLRHPFGVAKFLFQDAMLPFLPECVNSTFSPYLNMEKLQCMGHPDFMKQHPDARIDISLTSRNAKDPRSMQCALLNNGHIAARMSLWSTWAGPLGIQYRYPFMDKRLLEFSLSLPPDMLWQKRRGRIVYRTAMADVLPKRVSKYDVANETKCKKIRFDCWNMLKDHHDEYVGIDCPWLDMKALSRKIRDAPSSLEDFDLLSFIPLHSSMRVLELWHRSFHGKIIRS</sequence>
<organism evidence="10 11">
    <name type="scientific">Halomonas ventosae</name>
    <dbReference type="NCBI Taxonomy" id="229007"/>
    <lineage>
        <taxon>Bacteria</taxon>
        <taxon>Pseudomonadati</taxon>
        <taxon>Pseudomonadota</taxon>
        <taxon>Gammaproteobacteria</taxon>
        <taxon>Oceanospirillales</taxon>
        <taxon>Halomonadaceae</taxon>
        <taxon>Halomonas</taxon>
    </lineage>
</organism>
<dbReference type="EC" id="6.3.5.4" evidence="3"/>
<dbReference type="Gene3D" id="3.60.20.10">
    <property type="entry name" value="Glutamine Phosphoribosylpyrophosphate, subunit 1, domain 1"/>
    <property type="match status" value="1"/>
</dbReference>
<accession>A0A4R6I3T4</accession>
<feature type="binding site" evidence="8">
    <location>
        <position position="106"/>
    </location>
    <ligand>
        <name>L-glutamine</name>
        <dbReference type="ChEBI" id="CHEBI:58359"/>
    </ligand>
</feature>
<gene>
    <name evidence="10" type="ORF">DFO68_101182</name>
</gene>
<dbReference type="InterPro" id="IPR051786">
    <property type="entry name" value="ASN_synthetase/amidase"/>
</dbReference>
<dbReference type="Gene3D" id="3.40.50.620">
    <property type="entry name" value="HUPs"/>
    <property type="match status" value="2"/>
</dbReference>
<comment type="catalytic activity">
    <reaction evidence="7">
        <text>L-aspartate + L-glutamine + ATP + H2O = L-asparagine + L-glutamate + AMP + diphosphate + H(+)</text>
        <dbReference type="Rhea" id="RHEA:12228"/>
        <dbReference type="ChEBI" id="CHEBI:15377"/>
        <dbReference type="ChEBI" id="CHEBI:15378"/>
        <dbReference type="ChEBI" id="CHEBI:29985"/>
        <dbReference type="ChEBI" id="CHEBI:29991"/>
        <dbReference type="ChEBI" id="CHEBI:30616"/>
        <dbReference type="ChEBI" id="CHEBI:33019"/>
        <dbReference type="ChEBI" id="CHEBI:58048"/>
        <dbReference type="ChEBI" id="CHEBI:58359"/>
        <dbReference type="ChEBI" id="CHEBI:456215"/>
        <dbReference type="EC" id="6.3.5.4"/>
    </reaction>
</comment>
<evidence type="ECO:0000256" key="5">
    <source>
        <dbReference type="ARBA" id="ARBA00022840"/>
    </source>
</evidence>
<dbReference type="PIRSF" id="PIRSF001589">
    <property type="entry name" value="Asn_synthetase_glu-h"/>
    <property type="match status" value="1"/>
</dbReference>
<dbReference type="InterPro" id="IPR014729">
    <property type="entry name" value="Rossmann-like_a/b/a_fold"/>
</dbReference>
<dbReference type="GO" id="GO:0005524">
    <property type="term" value="F:ATP binding"/>
    <property type="evidence" value="ECO:0007669"/>
    <property type="project" value="UniProtKB-KW"/>
</dbReference>
<feature type="binding site" evidence="8">
    <location>
        <begin position="377"/>
        <end position="378"/>
    </location>
    <ligand>
        <name>ATP</name>
        <dbReference type="ChEBI" id="CHEBI:30616"/>
    </ligand>
</feature>
<dbReference type="Pfam" id="PF13537">
    <property type="entry name" value="GATase_7"/>
    <property type="match status" value="1"/>
</dbReference>
<dbReference type="InterPro" id="IPR033738">
    <property type="entry name" value="AsnB_N"/>
</dbReference>
<keyword evidence="11" id="KW-1185">Reference proteome</keyword>
<dbReference type="RefSeq" id="WP_133481140.1">
    <property type="nucleotide sequence ID" value="NZ_SNWH01000001.1"/>
</dbReference>
<comment type="caution">
    <text evidence="10">The sequence shown here is derived from an EMBL/GenBank/DDBJ whole genome shotgun (WGS) entry which is preliminary data.</text>
</comment>
<dbReference type="InterPro" id="IPR029055">
    <property type="entry name" value="Ntn_hydrolases_N"/>
</dbReference>
<comment type="pathway">
    <text evidence="1">Amino-acid biosynthesis; L-asparagine biosynthesis; L-asparagine from L-aspartate (L-Gln route): step 1/1.</text>
</comment>
<dbReference type="OrthoDB" id="9763290at2"/>
<protein>
    <recommendedName>
        <fullName evidence="3">asparagine synthase (glutamine-hydrolyzing)</fullName>
        <ecNumber evidence="3">6.3.5.4</ecNumber>
    </recommendedName>
</protein>
<dbReference type="InterPro" id="IPR017932">
    <property type="entry name" value="GATase_2_dom"/>
</dbReference>
<dbReference type="GO" id="GO:0004066">
    <property type="term" value="F:asparagine synthase (glutamine-hydrolyzing) activity"/>
    <property type="evidence" value="ECO:0007669"/>
    <property type="project" value="UniProtKB-EC"/>
</dbReference>
<dbReference type="EMBL" id="SNWH01000001">
    <property type="protein sequence ID" value="TDO16653.1"/>
    <property type="molecule type" value="Genomic_DNA"/>
</dbReference>
<evidence type="ECO:0000313" key="10">
    <source>
        <dbReference type="EMBL" id="TDO16653.1"/>
    </source>
</evidence>
<dbReference type="PROSITE" id="PS51278">
    <property type="entry name" value="GATASE_TYPE_2"/>
    <property type="match status" value="1"/>
</dbReference>
<reference evidence="10 11" key="1">
    <citation type="submission" date="2019-03" db="EMBL/GenBank/DDBJ databases">
        <title>Freshwater and sediment microbial communities from various areas in North America, analyzing microbe dynamics in response to fracking.</title>
        <authorList>
            <person name="Lamendella R."/>
        </authorList>
    </citation>
    <scope>NUCLEOTIDE SEQUENCE [LARGE SCALE GENOMIC DNA]</scope>
    <source>
        <strain evidence="10 11">1_TX</strain>
    </source>
</reference>
<feature type="domain" description="Glutamine amidotransferase type-2" evidence="9">
    <location>
        <begin position="2"/>
        <end position="219"/>
    </location>
</feature>
<dbReference type="PANTHER" id="PTHR43284:SF1">
    <property type="entry name" value="ASPARAGINE SYNTHETASE"/>
    <property type="match status" value="1"/>
</dbReference>
<evidence type="ECO:0000256" key="8">
    <source>
        <dbReference type="PIRSR" id="PIRSR001589-2"/>
    </source>
</evidence>
<dbReference type="GO" id="GO:0006529">
    <property type="term" value="P:asparagine biosynthetic process"/>
    <property type="evidence" value="ECO:0007669"/>
    <property type="project" value="InterPro"/>
</dbReference>
<dbReference type="PANTHER" id="PTHR43284">
    <property type="entry name" value="ASPARAGINE SYNTHETASE (GLUTAMINE-HYDROLYZING)"/>
    <property type="match status" value="1"/>
</dbReference>
<evidence type="ECO:0000256" key="3">
    <source>
        <dbReference type="ARBA" id="ARBA00012737"/>
    </source>
</evidence>
<dbReference type="Pfam" id="PF00733">
    <property type="entry name" value="Asn_synthase"/>
    <property type="match status" value="1"/>
</dbReference>
<keyword evidence="5 8" id="KW-0067">ATP-binding</keyword>